<name>A0A1G2JDT6_9BACT</name>
<reference evidence="1 2" key="1">
    <citation type="journal article" date="2016" name="Nat. Commun.">
        <title>Thousands of microbial genomes shed light on interconnected biogeochemical processes in an aquifer system.</title>
        <authorList>
            <person name="Anantharaman K."/>
            <person name="Brown C.T."/>
            <person name="Hug L.A."/>
            <person name="Sharon I."/>
            <person name="Castelle C.J."/>
            <person name="Probst A.J."/>
            <person name="Thomas B.C."/>
            <person name="Singh A."/>
            <person name="Wilkins M.J."/>
            <person name="Karaoz U."/>
            <person name="Brodie E.L."/>
            <person name="Williams K.H."/>
            <person name="Hubbard S.S."/>
            <person name="Banfield J.F."/>
        </authorList>
    </citation>
    <scope>NUCLEOTIDE SEQUENCE [LARGE SCALE GENOMIC DNA]</scope>
</reference>
<proteinExistence type="predicted"/>
<accession>A0A1G2JDT6</accession>
<dbReference type="Proteomes" id="UP000177751">
    <property type="component" value="Unassembled WGS sequence"/>
</dbReference>
<comment type="caution">
    <text evidence="1">The sequence shown here is derived from an EMBL/GenBank/DDBJ whole genome shotgun (WGS) entry which is preliminary data.</text>
</comment>
<dbReference type="EMBL" id="MHPP01000004">
    <property type="protein sequence ID" value="OGZ85286.1"/>
    <property type="molecule type" value="Genomic_DNA"/>
</dbReference>
<gene>
    <name evidence="1" type="ORF">A2401_00940</name>
</gene>
<protein>
    <submittedName>
        <fullName evidence="1">Uncharacterized protein</fullName>
    </submittedName>
</protein>
<sequence length="94" mass="10314">MEAIMAVAIEPTLIERSKRLIGVLRAACMVAELLSEKGTAEVSWRTSCGQKCGKREIGTGDEDEGFEEILEEIKSLMHTWGDSLQTGDLEITIS</sequence>
<evidence type="ECO:0000313" key="1">
    <source>
        <dbReference type="EMBL" id="OGZ85286.1"/>
    </source>
</evidence>
<evidence type="ECO:0000313" key="2">
    <source>
        <dbReference type="Proteomes" id="UP000177751"/>
    </source>
</evidence>
<dbReference type="AlphaFoldDB" id="A0A1G2JDT6"/>
<organism evidence="1 2">
    <name type="scientific">Candidatus Staskawiczbacteria bacterium RIFOXYC1_FULL_38_18</name>
    <dbReference type="NCBI Taxonomy" id="1802229"/>
    <lineage>
        <taxon>Bacteria</taxon>
        <taxon>Candidatus Staskawicziibacteriota</taxon>
    </lineage>
</organism>